<gene>
    <name evidence="3" type="ORF">AMYX_16680</name>
</gene>
<reference evidence="4" key="1">
    <citation type="journal article" date="2020" name="Appl. Environ. Microbiol.">
        <title>Diazotrophic Anaeromyxobacter Isolates from Soils.</title>
        <authorList>
            <person name="Masuda Y."/>
            <person name="Yamanaka H."/>
            <person name="Xu Z.X."/>
            <person name="Shiratori Y."/>
            <person name="Aono T."/>
            <person name="Amachi S."/>
            <person name="Senoo K."/>
            <person name="Itoh H."/>
        </authorList>
    </citation>
    <scope>NUCLEOTIDE SEQUENCE [LARGE SCALE GENOMIC DNA]</scope>
    <source>
        <strain evidence="4">R267</strain>
    </source>
</reference>
<accession>A0A7I9VLR1</accession>
<dbReference type="Proteomes" id="UP000503640">
    <property type="component" value="Unassembled WGS sequence"/>
</dbReference>
<comment type="caution">
    <text evidence="3">The sequence shown here is derived from an EMBL/GenBank/DDBJ whole genome shotgun (WGS) entry which is preliminary data.</text>
</comment>
<evidence type="ECO:0000256" key="2">
    <source>
        <dbReference type="SAM" id="MobiDB-lite"/>
    </source>
</evidence>
<name>A0A7I9VLR1_9BACT</name>
<keyword evidence="1" id="KW-0175">Coiled coil</keyword>
<dbReference type="AlphaFoldDB" id="A0A7I9VLR1"/>
<organism evidence="3 4">
    <name type="scientific">Anaeromyxobacter diazotrophicus</name>
    <dbReference type="NCBI Taxonomy" id="2590199"/>
    <lineage>
        <taxon>Bacteria</taxon>
        <taxon>Pseudomonadati</taxon>
        <taxon>Myxococcota</taxon>
        <taxon>Myxococcia</taxon>
        <taxon>Myxococcales</taxon>
        <taxon>Cystobacterineae</taxon>
        <taxon>Anaeromyxobacteraceae</taxon>
        <taxon>Anaeromyxobacter</taxon>
    </lineage>
</organism>
<feature type="region of interest" description="Disordered" evidence="2">
    <location>
        <begin position="77"/>
        <end position="119"/>
    </location>
</feature>
<dbReference type="EMBL" id="BJTG01000003">
    <property type="protein sequence ID" value="GEJ56927.1"/>
    <property type="molecule type" value="Genomic_DNA"/>
</dbReference>
<evidence type="ECO:0000313" key="4">
    <source>
        <dbReference type="Proteomes" id="UP000503640"/>
    </source>
</evidence>
<sequence length="119" mass="12167">MQAFQRKVLHELEQLAQRVTHLEDEVAALRAGAPPAGPQLAHVVATNPHAIPATAVAAARAAAAAEHAATARVVLDPPPVAPEALPTSPYGFGLGSRPLNAGRTAAEPQALPAPSNTEK</sequence>
<evidence type="ECO:0000313" key="3">
    <source>
        <dbReference type="EMBL" id="GEJ56927.1"/>
    </source>
</evidence>
<evidence type="ECO:0000256" key="1">
    <source>
        <dbReference type="SAM" id="Coils"/>
    </source>
</evidence>
<proteinExistence type="predicted"/>
<protein>
    <submittedName>
        <fullName evidence="3">Uncharacterized protein</fullName>
    </submittedName>
</protein>
<keyword evidence="4" id="KW-1185">Reference proteome</keyword>
<feature type="coiled-coil region" evidence="1">
    <location>
        <begin position="5"/>
        <end position="32"/>
    </location>
</feature>